<name>I3T3V0_MEDTR</name>
<sequence>MLPLPHLKVGYLTAPPAGAIVAPHNDWKRSEFFLDHEKLQQVPRVEQRQASQSFSTRSGDAMNGDKKTIKVEIADIVSVSACADLTLPPGAGLCIDTVHGSVYLVADSWESLDGWLDAIRLVYTIYVRGNSDVLAGIITG</sequence>
<evidence type="ECO:0000313" key="1">
    <source>
        <dbReference type="EMBL" id="AFK47192.1"/>
    </source>
</evidence>
<protein>
    <recommendedName>
        <fullName evidence="2">PH domain-containing protein</fullName>
    </recommendedName>
</protein>
<dbReference type="PANTHER" id="PTHR45005">
    <property type="match status" value="1"/>
</dbReference>
<reference evidence="1" key="1">
    <citation type="submission" date="2012-05" db="EMBL/GenBank/DDBJ databases">
        <authorList>
            <person name="Krishnakumar V."/>
            <person name="Cheung F."/>
            <person name="Xiao Y."/>
            <person name="Chan A."/>
            <person name="Moskal W.A."/>
            <person name="Town C.D."/>
        </authorList>
    </citation>
    <scope>NUCLEOTIDE SEQUENCE</scope>
</reference>
<dbReference type="PANTHER" id="PTHR45005:SF2">
    <property type="entry name" value="PROTEIN HLB1"/>
    <property type="match status" value="1"/>
</dbReference>
<dbReference type="InterPro" id="IPR053277">
    <property type="entry name" value="Endomembrane_traffic_mod"/>
</dbReference>
<dbReference type="ExpressionAtlas" id="I3T3V0">
    <property type="expression patterns" value="differential"/>
</dbReference>
<accession>I3T3V0</accession>
<dbReference type="EMBL" id="BT147398">
    <property type="protein sequence ID" value="AFK47192.1"/>
    <property type="molecule type" value="mRNA"/>
</dbReference>
<dbReference type="SUPFAM" id="SSF50729">
    <property type="entry name" value="PH domain-like"/>
    <property type="match status" value="1"/>
</dbReference>
<dbReference type="AlphaFoldDB" id="I3T3V0"/>
<organism evidence="1">
    <name type="scientific">Medicago truncatula</name>
    <name type="common">Barrel medic</name>
    <name type="synonym">Medicago tribuloides</name>
    <dbReference type="NCBI Taxonomy" id="3880"/>
    <lineage>
        <taxon>Eukaryota</taxon>
        <taxon>Viridiplantae</taxon>
        <taxon>Streptophyta</taxon>
        <taxon>Embryophyta</taxon>
        <taxon>Tracheophyta</taxon>
        <taxon>Spermatophyta</taxon>
        <taxon>Magnoliopsida</taxon>
        <taxon>eudicotyledons</taxon>
        <taxon>Gunneridae</taxon>
        <taxon>Pentapetalae</taxon>
        <taxon>rosids</taxon>
        <taxon>fabids</taxon>
        <taxon>Fabales</taxon>
        <taxon>Fabaceae</taxon>
        <taxon>Papilionoideae</taxon>
        <taxon>50 kb inversion clade</taxon>
        <taxon>NPAAA clade</taxon>
        <taxon>Hologalegina</taxon>
        <taxon>IRL clade</taxon>
        <taxon>Trifolieae</taxon>
        <taxon>Medicago</taxon>
    </lineage>
</organism>
<proteinExistence type="evidence at transcript level"/>
<evidence type="ECO:0008006" key="2">
    <source>
        <dbReference type="Google" id="ProtNLM"/>
    </source>
</evidence>